<protein>
    <recommendedName>
        <fullName evidence="2">Coat protein</fullName>
    </recommendedName>
</protein>
<reference evidence="1" key="1">
    <citation type="journal article" date="2013" name="ISME J.">
        <title>Previously unknown and highly divergent ssDNA viruses populate the oceans.</title>
        <authorList>
            <person name="Labonte J.M."/>
            <person name="Suttle C.A."/>
        </authorList>
    </citation>
    <scope>NUCLEOTIDE SEQUENCE</scope>
</reference>
<accession>S4TFA0</accession>
<name>S4TFA0_9VIRU</name>
<proteinExistence type="predicted"/>
<evidence type="ECO:0008006" key="2">
    <source>
        <dbReference type="Google" id="ProtNLM"/>
    </source>
</evidence>
<dbReference type="EMBL" id="JX904157">
    <property type="protein sequence ID" value="AGA18272.1"/>
    <property type="molecule type" value="Genomic_DNA"/>
</dbReference>
<sequence>MPRPKKETAKSKRFEKSVKAIVRDELQEELEEKVAVIGISDVDLDTPSIPNGNVAASSNVVRIFPVIAQGDGQYNQRVGNEIRLKHLDIKMLMNFSLAELSTNQNEDAALGVRVMILKQKDQNSAVGAVEDFQGNKLLENGLVPASAGPAAFTGTTFNLLQKINREQFSVRYDKTFYMDATYRQGSGGATAVTQSFFPPKTRVMSKRLTFGKNGLKLTYGDGASTDPTNFPYLLVMGYASTVSNSVPNNNLIRYSYTANAAYTDA</sequence>
<evidence type="ECO:0000313" key="1">
    <source>
        <dbReference type="EMBL" id="AGA18272.1"/>
    </source>
</evidence>
<dbReference type="Gene3D" id="2.60.120.20">
    <property type="match status" value="1"/>
</dbReference>
<organism evidence="1">
    <name type="scientific">uncultured marine virus</name>
    <dbReference type="NCBI Taxonomy" id="186617"/>
    <lineage>
        <taxon>Viruses</taxon>
        <taxon>environmental samples</taxon>
    </lineage>
</organism>
<dbReference type="InterPro" id="IPR029053">
    <property type="entry name" value="Viral_coat"/>
</dbReference>